<dbReference type="SUPFAM" id="SSF48264">
    <property type="entry name" value="Cytochrome P450"/>
    <property type="match status" value="1"/>
</dbReference>
<dbReference type="Proteomes" id="UP001141806">
    <property type="component" value="Unassembled WGS sequence"/>
</dbReference>
<organism evidence="1 2">
    <name type="scientific">Protea cynaroides</name>
    <dbReference type="NCBI Taxonomy" id="273540"/>
    <lineage>
        <taxon>Eukaryota</taxon>
        <taxon>Viridiplantae</taxon>
        <taxon>Streptophyta</taxon>
        <taxon>Embryophyta</taxon>
        <taxon>Tracheophyta</taxon>
        <taxon>Spermatophyta</taxon>
        <taxon>Magnoliopsida</taxon>
        <taxon>Proteales</taxon>
        <taxon>Proteaceae</taxon>
        <taxon>Protea</taxon>
    </lineage>
</organism>
<dbReference type="EMBL" id="JAMYWD010000007">
    <property type="protein sequence ID" value="KAJ4965245.1"/>
    <property type="molecule type" value="Genomic_DNA"/>
</dbReference>
<dbReference type="Gene3D" id="1.10.630.10">
    <property type="entry name" value="Cytochrome P450"/>
    <property type="match status" value="1"/>
</dbReference>
<dbReference type="AlphaFoldDB" id="A0A9Q0QME9"/>
<accession>A0A9Q0QME9</accession>
<dbReference type="GO" id="GO:0005506">
    <property type="term" value="F:iron ion binding"/>
    <property type="evidence" value="ECO:0007669"/>
    <property type="project" value="InterPro"/>
</dbReference>
<proteinExistence type="predicted"/>
<evidence type="ECO:0000313" key="1">
    <source>
        <dbReference type="EMBL" id="KAJ4965245.1"/>
    </source>
</evidence>
<dbReference type="InterPro" id="IPR036396">
    <property type="entry name" value="Cyt_P450_sf"/>
</dbReference>
<sequence>MENPTLLSETRKRGPAYRPIFGNTVEYRGLIKEAHSKSMGFNHEIERRVIPEYHKWSSIYGKTFLYWYGWTPRLAVADPEMIKEILLNTSGSFEKISYNPHGFTNVTCKCLKSGQLCLPFRAWPRLLLPVKEFSFPIWATLAAFPLPRCA</sequence>
<gene>
    <name evidence="1" type="ORF">NE237_017094</name>
</gene>
<protein>
    <submittedName>
        <fullName evidence="1">Uncharacterized protein</fullName>
    </submittedName>
</protein>
<name>A0A9Q0QME9_9MAGN</name>
<keyword evidence="2" id="KW-1185">Reference proteome</keyword>
<evidence type="ECO:0000313" key="2">
    <source>
        <dbReference type="Proteomes" id="UP001141806"/>
    </source>
</evidence>
<dbReference type="GO" id="GO:0020037">
    <property type="term" value="F:heme binding"/>
    <property type="evidence" value="ECO:0007669"/>
    <property type="project" value="InterPro"/>
</dbReference>
<reference evidence="1" key="1">
    <citation type="journal article" date="2023" name="Plant J.">
        <title>The genome of the king protea, Protea cynaroides.</title>
        <authorList>
            <person name="Chang J."/>
            <person name="Duong T.A."/>
            <person name="Schoeman C."/>
            <person name="Ma X."/>
            <person name="Roodt D."/>
            <person name="Barker N."/>
            <person name="Li Z."/>
            <person name="Van de Peer Y."/>
            <person name="Mizrachi E."/>
        </authorList>
    </citation>
    <scope>NUCLEOTIDE SEQUENCE</scope>
    <source>
        <tissue evidence="1">Young leaves</tissue>
    </source>
</reference>
<dbReference type="GO" id="GO:0016705">
    <property type="term" value="F:oxidoreductase activity, acting on paired donors, with incorporation or reduction of molecular oxygen"/>
    <property type="evidence" value="ECO:0007669"/>
    <property type="project" value="InterPro"/>
</dbReference>
<dbReference type="GO" id="GO:0004497">
    <property type="term" value="F:monooxygenase activity"/>
    <property type="evidence" value="ECO:0007669"/>
    <property type="project" value="InterPro"/>
</dbReference>
<dbReference type="OrthoDB" id="1470350at2759"/>
<comment type="caution">
    <text evidence="1">The sequence shown here is derived from an EMBL/GenBank/DDBJ whole genome shotgun (WGS) entry which is preliminary data.</text>
</comment>